<keyword evidence="3" id="KW-1185">Reference proteome</keyword>
<name>A0ABT1WC73_9BURK</name>
<dbReference type="RefSeq" id="WP_256762783.1">
    <property type="nucleotide sequence ID" value="NZ_JANIGO010000001.1"/>
</dbReference>
<comment type="caution">
    <text evidence="2">The sequence shown here is derived from an EMBL/GenBank/DDBJ whole genome shotgun (WGS) entry which is preliminary data.</text>
</comment>
<dbReference type="PROSITE" id="PS51257">
    <property type="entry name" value="PROKAR_LIPOPROTEIN"/>
    <property type="match status" value="1"/>
</dbReference>
<reference evidence="2 3" key="1">
    <citation type="submission" date="2022-07" db="EMBL/GenBank/DDBJ databases">
        <authorList>
            <person name="Xamxidin M."/>
            <person name="Wu M."/>
        </authorList>
    </citation>
    <scope>NUCLEOTIDE SEQUENCE [LARGE SCALE GENOMIC DNA]</scope>
    <source>
        <strain evidence="2 3">NBRC 111650</strain>
    </source>
</reference>
<gene>
    <name evidence="2" type="ORF">NQT62_01505</name>
</gene>
<feature type="chain" id="PRO_5045922094" description="Auto-transporter adhesin head GIN domain-containing protein" evidence="1">
    <location>
        <begin position="24"/>
        <end position="193"/>
    </location>
</feature>
<feature type="signal peptide" evidence="1">
    <location>
        <begin position="1"/>
        <end position="23"/>
    </location>
</feature>
<evidence type="ECO:0000256" key="1">
    <source>
        <dbReference type="SAM" id="SignalP"/>
    </source>
</evidence>
<accession>A0ABT1WC73</accession>
<keyword evidence="1" id="KW-0732">Signal</keyword>
<organism evidence="2 3">
    <name type="scientific">Limnobacter humi</name>
    <dbReference type="NCBI Taxonomy" id="1778671"/>
    <lineage>
        <taxon>Bacteria</taxon>
        <taxon>Pseudomonadati</taxon>
        <taxon>Pseudomonadota</taxon>
        <taxon>Betaproteobacteria</taxon>
        <taxon>Burkholderiales</taxon>
        <taxon>Burkholderiaceae</taxon>
        <taxon>Limnobacter</taxon>
    </lineage>
</organism>
<proteinExistence type="predicted"/>
<dbReference type="Proteomes" id="UP001204142">
    <property type="component" value="Unassembled WGS sequence"/>
</dbReference>
<evidence type="ECO:0008006" key="4">
    <source>
        <dbReference type="Google" id="ProtNLM"/>
    </source>
</evidence>
<protein>
    <recommendedName>
        <fullName evidence="4">Auto-transporter adhesin head GIN domain-containing protein</fullName>
    </recommendedName>
</protein>
<sequence length="193" mass="19692">MKKTAIAASLLTALLSIHSGAFASCTGTGCASDISAEVNLNTDYNLDPNHNGIYIQVNRGNNSSNLQLNNVIVNNNGSLTANSTSVGNNIDVQVSLGSTVPVRHVSQSNFGDATALVTLYQSGSSRPGEVSLNATAVGNNFSFNGNGVSLAELSVAQCNVGNNLASVNFKNDPSSLSATATAVGNSISVRSVK</sequence>
<evidence type="ECO:0000313" key="3">
    <source>
        <dbReference type="Proteomes" id="UP001204142"/>
    </source>
</evidence>
<dbReference type="EMBL" id="JANIGO010000001">
    <property type="protein sequence ID" value="MCQ8895112.1"/>
    <property type="molecule type" value="Genomic_DNA"/>
</dbReference>
<evidence type="ECO:0000313" key="2">
    <source>
        <dbReference type="EMBL" id="MCQ8895112.1"/>
    </source>
</evidence>